<dbReference type="SUPFAM" id="SSF52540">
    <property type="entry name" value="P-loop containing nucleoside triphosphate hydrolases"/>
    <property type="match status" value="1"/>
</dbReference>
<feature type="domain" description="Fibronectin type-III" evidence="6">
    <location>
        <begin position="1824"/>
        <end position="1931"/>
    </location>
</feature>
<name>A0A2P6TLL1_CHLSO</name>
<feature type="domain" description="Fibronectin type-III" evidence="6">
    <location>
        <begin position="2305"/>
        <end position="2409"/>
    </location>
</feature>
<accession>A0A2P6TLL1</accession>
<feature type="region of interest" description="Disordered" evidence="5">
    <location>
        <begin position="246"/>
        <end position="281"/>
    </location>
</feature>
<proteinExistence type="inferred from homology"/>
<dbReference type="NCBIfam" id="NF040713">
    <property type="entry name" value="ZapE"/>
    <property type="match status" value="1"/>
</dbReference>
<evidence type="ECO:0000256" key="2">
    <source>
        <dbReference type="ARBA" id="ARBA00010322"/>
    </source>
</evidence>
<dbReference type="GO" id="GO:0005930">
    <property type="term" value="C:axoneme"/>
    <property type="evidence" value="ECO:0007669"/>
    <property type="project" value="UniProtKB-SubCell"/>
</dbReference>
<dbReference type="SMART" id="SM00060">
    <property type="entry name" value="FN3"/>
    <property type="match status" value="7"/>
</dbReference>
<dbReference type="CDD" id="cd00063">
    <property type="entry name" value="FN3"/>
    <property type="match status" value="3"/>
</dbReference>
<dbReference type="GO" id="GO:0005524">
    <property type="term" value="F:ATP binding"/>
    <property type="evidence" value="ECO:0007669"/>
    <property type="project" value="UniProtKB-KW"/>
</dbReference>
<evidence type="ECO:0000256" key="3">
    <source>
        <dbReference type="ARBA" id="ARBA00022741"/>
    </source>
</evidence>
<evidence type="ECO:0000256" key="4">
    <source>
        <dbReference type="ARBA" id="ARBA00022840"/>
    </source>
</evidence>
<gene>
    <name evidence="7" type="ORF">C2E21_6343</name>
</gene>
<comment type="subcellular location">
    <subcellularLocation>
        <location evidence="1">Cytoplasm</location>
        <location evidence="1">Cytoskeleton</location>
        <location evidence="1">Cilium axoneme</location>
    </subcellularLocation>
</comment>
<comment type="caution">
    <text evidence="7">The sequence shown here is derived from an EMBL/GenBank/DDBJ whole genome shotgun (WGS) entry which is preliminary data.</text>
</comment>
<evidence type="ECO:0000259" key="6">
    <source>
        <dbReference type="PROSITE" id="PS50853"/>
    </source>
</evidence>
<dbReference type="InterPro" id="IPR032675">
    <property type="entry name" value="LRR_dom_sf"/>
</dbReference>
<dbReference type="InterPro" id="IPR005654">
    <property type="entry name" value="ATPase_AFG1-like"/>
</dbReference>
<dbReference type="Proteomes" id="UP000239899">
    <property type="component" value="Unassembled WGS sequence"/>
</dbReference>
<dbReference type="InterPro" id="IPR036116">
    <property type="entry name" value="FN3_sf"/>
</dbReference>
<evidence type="ECO:0000313" key="7">
    <source>
        <dbReference type="EMBL" id="PRW45179.1"/>
    </source>
</evidence>
<dbReference type="PANTHER" id="PTHR12169">
    <property type="entry name" value="ATPASE N2B"/>
    <property type="match status" value="1"/>
</dbReference>
<organism evidence="7 8">
    <name type="scientific">Chlorella sorokiniana</name>
    <name type="common">Freshwater green alga</name>
    <dbReference type="NCBI Taxonomy" id="3076"/>
    <lineage>
        <taxon>Eukaryota</taxon>
        <taxon>Viridiplantae</taxon>
        <taxon>Chlorophyta</taxon>
        <taxon>core chlorophytes</taxon>
        <taxon>Trebouxiophyceae</taxon>
        <taxon>Chlorellales</taxon>
        <taxon>Chlorellaceae</taxon>
        <taxon>Chlorella clade</taxon>
        <taxon>Chlorella</taxon>
    </lineage>
</organism>
<dbReference type="InterPro" id="IPR013783">
    <property type="entry name" value="Ig-like_fold"/>
</dbReference>
<feature type="region of interest" description="Disordered" evidence="5">
    <location>
        <begin position="145"/>
        <end position="175"/>
    </location>
</feature>
<dbReference type="SUPFAM" id="SSF49265">
    <property type="entry name" value="Fibronectin type III"/>
    <property type="match status" value="6"/>
</dbReference>
<sequence>MAAEEARLAAEEEAAAADAASRLGGMKSWLSAALGAPPQQAPVQRTKHQRAVLARAAVERQLDDRLGPAPAPPPAPKGVYLHGSVGSGKSLLMDLFSQLVRHEASVTHHRRLHFNAAMLELHSRMHAIESHRMAREDQQMSAYAAAVQQQRQQERERRAAGAGEELGGEEGSSSSTWREILRLDPVAQKLRRSKLARIAFRRLMRDMQSRTQQEHSEKLAASNAAIVRHAARALIRGCDTLQLLGEGPASSSRNSGSEGGGTAEEGGHELGAAESGSHGHAAGGHRISGLICFDEMQVSDPFSAVALKGLFEALLAEGCVVVGTSNRAPAELDRHGLHEELFDHFLQTLQETCDVVPLSSEQDYRRLLAQQAPPLQPLSEQPAAAAAPVHPSASYFYPLGPAAAAALEQQWRSVAGLAAGGEAGQRRELPIMFGRYLHVERTVGGAAWFTFEELCARPLGAADYLAISQAFHTVFVEGVPAMDMQVRDKARRWITLVDELYNHRTRLVCSAAAPPDQLFSGADHSEPIIDLEQLQFESAVEGSKLRTDLTADGGVAPVAASATEAAAAARRLGGEEERFAFARAVSRLYEMQSELYLASRPRQASMWFNVDPGVTCCNLAATADAAHPECPRAALYIITALPNVKDAATFQLVRSTYIATVKSLAPAGAISDVLPWSTEPNRIKGGIAAHTIVLFSGSCEAGKAAARALHVKLLGDVRTLFYVPAPRAKSLFGDVYMITVGFPYLADGYGKELSSPAAPAGTNLAAQFSITWEDVPPSKIGERQAAAFKAAILKQLPAGAGVYFTTMITQGVSYRYGNHWRACAAPVSPTVAKSAGKTSQGGSVWPPGQPADVKSGRLVFNTNIHGTVFNTAAGKATLAQFLDRLRINAAAVFPPATFGRMLLSGGSGLRLVNDPAYPCACETAPPPTLTSAQAFGPNSATATATGASNVTWARWRFTATPTSGPALVQQGDSPLVWWYNLAANTRYTIRAVGITRTGEEVPSGNSITITTPQSGAPTLASADPNSPNTAVVRIAPPSNTQANAVYTVIICLKSNPTNCIRKSSQYIQITVPGLTPGAAYVVSASAKVSNKPVPSSNSLPLVMPARGAPVLLTAAASSARTGAATAAPPNGVTFSQYIFTAKPLGGGASLTSKVSNPRNGQFSGLLPSTQYDVTVVGVRNGVASPASNKLSFVTPAANAPLNTGVAKNPSTVIVKLFAPTLPPLNGGAWVKFDVTLCPIAGPQSACVTQQTGATRGRRLLEEPAGIAQFEGRDPFSTYNFVSNAISNTDERSKQAMTGQVTTPGAVPWSLEPLGASATQTTVTVKINPPAEGGPYDTFLLSVCLKPASGQPNWDACPTTTCLPSQVSGCLVSGLAANRNYTVSAIAISGETSSVRSNAADFTTLPWPAPEVTVVPVPTAATVSVVAPSAAPPDGWQKYVLRVCPISPAGACFERDCTPVKTPPAATTCQLTGLDESTKYSLRVTAVQGIYAAPSALKTFTVPAQDGPAILSVKATSSVSGVVCLEPPTQGGPWAKYSCAACFAGSCVTAPTCNINPTRSRGLLAQACTSGQACNLPNLEASTPYTVSCKALTATNAPSPVTNSTDTLDTWQAGPPTVQMSTTNPVIAACTAPSGGPWATCALTLCPAYNKRRSLLDGGCVTTSCPFSGSAAACNLAGLVEQGLGYSVNATAVKADGVRKSQSTGAPLPIISVPLFPKPTVFAKSTGGNSWNVSVIPNTTTPLFSYPEGGWVWYSILVQQGANSKTVKCSAVVINGVPRGTVCPVTLTSGALPTFTVTAVKGSSSNPVFTDLRSAPSDSYTPQDGPTILSASSNSPNSATVCLAPPTQGGPWVKYACKACYGASCITAPTCNIPSGRRRLLGGGCVTGNTCNIPNLEASTPYTISCKAQTATNTGSPTTNSTTPLMTKTAPGNVANCNLTHFLPQELVFTANGTAVKADGTRKSQSTPAPLPSFSIPLFPKPIFSVVIIGENTYNVTMTPNVTTPLISYPAGANCVQTQCAPGGGGRRRLQSFDCGSSLLQCEWDHLYFDTSYGVQCVAFNTSGATSPKSVTNSTFTTERPPPPVVELNGKDAISVKCIAPVEGGGDPASFPTWKTCNLTLCLNTNRRRELLGTGCPSGAITTSCPFDSSTPAVAICVLGGLVQQNKQYSVKSVAVTSNGYTSEEGEWAPFEIFTFPKPTLSILKTSNTSFNVTVIPDVVTPGMSFPTGGWNFYHINVTVGGVSTIVNCTAVVDGSGTPQPTDCPITVAAGALPTFVATCFTGNPSSPQPTDLYSYPSDDTPAPGAPTIVKAGSTTANAGTACITAPTAGASPVGYNCTVCRLGTCSQAPTCPNSRRRRSLLGGVCTSGLACQLPDLESSTEYNVSCIAINSIGVASAVSNTEPFTVIQANAPAVAADPTNPLVAQCTAPIGGPWDRCDLSICPPAGRRRHLLESGCFNATCPFNATTGIAECDLIDQVAQLASYSINSTAVKADCVRSSKTQAQPAFLVPLYPKPTVTNALAINQTYFTMTITADTASPFTSYPPGGWTHFYLNSSYNGASALDWCTANVSNGVPQPTDCQFAISIGGGGQTIFQVWGFRGSNPASPVPTDLLTNKNKAFSPQDGPNITSITATGYNSSQACMSPPIRGTFSAYNCTACTGGTCLAPTFCGASQGSCAAGKIQCVLDGLEADTEYSVSCVAWTVSSVSPASNTVTVTTNKAPAPPVTADPTNPLVAQCTAPPAGPWANCTLNICPPARRRHLLDGGCFTTTCPFNSTTGIADCNLIDLVEQTKNYTINSTAIKADGIKTSLTEAQPLFLVPYYPMPSVTNAEMLGLFNFRMTITPNLTSPYTAYPPGGWTHYIVKCDFNVAISYGWCTANTTNGVPQVTDCSITCTSGSEAYTMLTVKGYRGDPSSALPTDLSTFETDPFLAQDAPSIVSATGTTNTTGRACVAQPINYGPFSSFNCTACIGSSCEAPVSCASARRRSLLSGCPIGETACTLSNLAPSTQYNVTCVAIKTGVVTPTSAPGTFTTLANGDETLLLCLGMVPMHERLASLAFVCKRLRQLCLAPELLRSVQLAVWGPAALPRGCSLQRFLEQHGQHVRRLTLQLQLQDPQEEAFFRIMPESHAQLGAAVAGCLAACAAASSGGGGGLEELVLSPSTDMSQADAEQWLPHLPRLQVLWMGRETDALALPAAISRLTALCELGLRGLAFPNCDAIRLPPSLTRLQVSGEGGTDLIGGQLSRLTNLRALEGVRCAPDCDTAWGSITGLSCLQSLQLEECEPALPSWLPKLTQLRQLEISGDPAEDEEGVEEDFAQEAAEARLDAALAPLQQLTCSLGLQWQEVRSNLHALAAASQLEHLCLTEVPHTRAPPSEEALWQQWWEWAATHPPLRCLSFEINPAVKNALGLQMSSLVELARRRPQLRIRNTVPPASDLTWCRSSEPDSNLFYCWEELFCCRGIPS</sequence>
<evidence type="ECO:0000313" key="8">
    <source>
        <dbReference type="Proteomes" id="UP000239899"/>
    </source>
</evidence>
<evidence type="ECO:0000256" key="1">
    <source>
        <dbReference type="ARBA" id="ARBA00004430"/>
    </source>
</evidence>
<dbReference type="Gene3D" id="2.60.40.10">
    <property type="entry name" value="Immunoglobulins"/>
    <property type="match status" value="2"/>
</dbReference>
<dbReference type="GO" id="GO:0016887">
    <property type="term" value="F:ATP hydrolysis activity"/>
    <property type="evidence" value="ECO:0007669"/>
    <property type="project" value="InterPro"/>
</dbReference>
<dbReference type="EMBL" id="LHPG02000012">
    <property type="protein sequence ID" value="PRW45179.1"/>
    <property type="molecule type" value="Genomic_DNA"/>
</dbReference>
<comment type="similarity">
    <text evidence="2">Belongs to the AFG1 ATPase family.</text>
</comment>
<feature type="compositionally biased region" description="Low complexity" evidence="5">
    <location>
        <begin position="247"/>
        <end position="256"/>
    </location>
</feature>
<dbReference type="GO" id="GO:0005739">
    <property type="term" value="C:mitochondrion"/>
    <property type="evidence" value="ECO:0007669"/>
    <property type="project" value="TreeGrafter"/>
</dbReference>
<keyword evidence="4" id="KW-0067">ATP-binding</keyword>
<dbReference type="PANTHER" id="PTHR12169:SF6">
    <property type="entry name" value="AFG1-LIKE ATPASE"/>
    <property type="match status" value="1"/>
</dbReference>
<reference evidence="7 8" key="1">
    <citation type="journal article" date="2018" name="Plant J.">
        <title>Genome sequences of Chlorella sorokiniana UTEX 1602 and Micractinium conductrix SAG 241.80: implications to maltose excretion by a green alga.</title>
        <authorList>
            <person name="Arriola M.B."/>
            <person name="Velmurugan N."/>
            <person name="Zhang Y."/>
            <person name="Plunkett M.H."/>
            <person name="Hondzo H."/>
            <person name="Barney B.M."/>
        </authorList>
    </citation>
    <scope>NUCLEOTIDE SEQUENCE [LARGE SCALE GENOMIC DNA]</scope>
    <source>
        <strain evidence="8">UTEX 1602</strain>
    </source>
</reference>
<keyword evidence="3" id="KW-0547">Nucleotide-binding</keyword>
<dbReference type="InterPro" id="IPR027417">
    <property type="entry name" value="P-loop_NTPase"/>
</dbReference>
<protein>
    <submittedName>
        <fullName evidence="7">Lactation elevated 1</fullName>
    </submittedName>
</protein>
<feature type="compositionally biased region" description="Low complexity" evidence="5">
    <location>
        <begin position="270"/>
        <end position="281"/>
    </location>
</feature>
<evidence type="ECO:0000256" key="5">
    <source>
        <dbReference type="SAM" id="MobiDB-lite"/>
    </source>
</evidence>
<keyword evidence="8" id="KW-1185">Reference proteome</keyword>
<dbReference type="InterPro" id="IPR003961">
    <property type="entry name" value="FN3_dom"/>
</dbReference>
<dbReference type="OrthoDB" id="548867at2759"/>
<feature type="domain" description="Fibronectin type-III" evidence="6">
    <location>
        <begin position="1405"/>
        <end position="1504"/>
    </location>
</feature>
<dbReference type="SUPFAM" id="SSF52047">
    <property type="entry name" value="RNI-like"/>
    <property type="match status" value="1"/>
</dbReference>
<dbReference type="Pfam" id="PF03969">
    <property type="entry name" value="AFG1_ATPase"/>
    <property type="match status" value="2"/>
</dbReference>
<feature type="domain" description="Fibronectin type-III" evidence="6">
    <location>
        <begin position="1108"/>
        <end position="1197"/>
    </location>
</feature>
<dbReference type="PROSITE" id="PS50853">
    <property type="entry name" value="FN3"/>
    <property type="match status" value="4"/>
</dbReference>
<dbReference type="Gene3D" id="3.80.10.10">
    <property type="entry name" value="Ribonuclease Inhibitor"/>
    <property type="match status" value="1"/>
</dbReference>